<evidence type="ECO:0000256" key="1">
    <source>
        <dbReference type="ARBA" id="ARBA00022679"/>
    </source>
</evidence>
<name>A0ABT0CY07_9HYPH</name>
<reference evidence="4 5" key="1">
    <citation type="submission" date="2022-03" db="EMBL/GenBank/DDBJ databases">
        <title>Rhizobium SSM4.3 sp. nov., isolated from Sediment (Gouqi Island).</title>
        <authorList>
            <person name="Chen G."/>
        </authorList>
    </citation>
    <scope>NUCLEOTIDE SEQUENCE [LARGE SCALE GENOMIC DNA]</scope>
    <source>
        <strain evidence="4 5">SSM4.3</strain>
        <plasmid evidence="4">unnamed</plasmid>
    </source>
</reference>
<dbReference type="EMBL" id="JALAYX010000002">
    <property type="protein sequence ID" value="MCJ8238041.1"/>
    <property type="molecule type" value="Genomic_DNA"/>
</dbReference>
<sequence length="285" mass="30954">MTDRRSTRVVVIGHINHDRIWRLTEPLRPGGRIAWSSRDTRLGGGGYFTAKRLLDFGHDVALLSNLMTDDHGETALADLEATGFDTSLIARREGATDFADILLDPTGDRTILSSERRLSRTFLLDKPVHADAFYVNAPKLPQTIVDSLERAPLVVSQLPIREGGPRPADVIVGSKADLPGMALADVWRVAAELGTKRLTHLVMTDGPDRISLFDGHLEQTLSLARTVSVPDTIGAGDTFSGALLHGLLEGRGIVEATRLAGDTTTDWLEQREQAAHVSAIEKSIS</sequence>
<evidence type="ECO:0000256" key="2">
    <source>
        <dbReference type="ARBA" id="ARBA00022777"/>
    </source>
</evidence>
<dbReference type="RefSeq" id="WP_245135837.1">
    <property type="nucleotide sequence ID" value="NZ_CP128477.1"/>
</dbReference>
<dbReference type="Pfam" id="PF00294">
    <property type="entry name" value="PfkB"/>
    <property type="match status" value="1"/>
</dbReference>
<dbReference type="InterPro" id="IPR011611">
    <property type="entry name" value="PfkB_dom"/>
</dbReference>
<geneLocation type="plasmid" evidence="4">
    <name>unnamed</name>
</geneLocation>
<dbReference type="PANTHER" id="PTHR10584">
    <property type="entry name" value="SUGAR KINASE"/>
    <property type="match status" value="1"/>
</dbReference>
<comment type="caution">
    <text evidence="4">The sequence shown here is derived from an EMBL/GenBank/DDBJ whole genome shotgun (WGS) entry which is preliminary data.</text>
</comment>
<evidence type="ECO:0000313" key="5">
    <source>
        <dbReference type="Proteomes" id="UP001522662"/>
    </source>
</evidence>
<gene>
    <name evidence="4" type="ORF">MKJ03_06860</name>
</gene>
<keyword evidence="5" id="KW-1185">Reference proteome</keyword>
<dbReference type="PANTHER" id="PTHR10584:SF166">
    <property type="entry name" value="RIBOKINASE"/>
    <property type="match status" value="1"/>
</dbReference>
<dbReference type="Proteomes" id="UP001522662">
    <property type="component" value="Unassembled WGS sequence"/>
</dbReference>
<feature type="domain" description="Carbohydrate kinase PfkB" evidence="3">
    <location>
        <begin position="182"/>
        <end position="260"/>
    </location>
</feature>
<evidence type="ECO:0000313" key="4">
    <source>
        <dbReference type="EMBL" id="MCJ8238041.1"/>
    </source>
</evidence>
<protein>
    <submittedName>
        <fullName evidence="4">PfkB family carbohydrate kinase</fullName>
    </submittedName>
</protein>
<keyword evidence="1" id="KW-0808">Transferase</keyword>
<keyword evidence="4" id="KW-0614">Plasmid</keyword>
<proteinExistence type="predicted"/>
<organism evidence="4 5">
    <name type="scientific">Peteryoungia algae</name>
    <dbReference type="NCBI Taxonomy" id="2919917"/>
    <lineage>
        <taxon>Bacteria</taxon>
        <taxon>Pseudomonadati</taxon>
        <taxon>Pseudomonadota</taxon>
        <taxon>Alphaproteobacteria</taxon>
        <taxon>Hyphomicrobiales</taxon>
        <taxon>Rhizobiaceae</taxon>
        <taxon>Peteryoungia</taxon>
    </lineage>
</organism>
<dbReference type="PROSITE" id="PS00584">
    <property type="entry name" value="PFKB_KINASES_2"/>
    <property type="match status" value="1"/>
</dbReference>
<keyword evidence="2 4" id="KW-0418">Kinase</keyword>
<evidence type="ECO:0000259" key="3">
    <source>
        <dbReference type="Pfam" id="PF00294"/>
    </source>
</evidence>
<accession>A0ABT0CY07</accession>
<dbReference type="GO" id="GO:0016301">
    <property type="term" value="F:kinase activity"/>
    <property type="evidence" value="ECO:0007669"/>
    <property type="project" value="UniProtKB-KW"/>
</dbReference>
<dbReference type="InterPro" id="IPR002173">
    <property type="entry name" value="Carboh/pur_kinase_PfkB_CS"/>
</dbReference>
<dbReference type="SUPFAM" id="SSF53613">
    <property type="entry name" value="Ribokinase-like"/>
    <property type="match status" value="1"/>
</dbReference>
<dbReference type="InterPro" id="IPR029056">
    <property type="entry name" value="Ribokinase-like"/>
</dbReference>
<dbReference type="Gene3D" id="3.40.1190.20">
    <property type="match status" value="1"/>
</dbReference>